<feature type="coiled-coil region" evidence="1">
    <location>
        <begin position="54"/>
        <end position="155"/>
    </location>
</feature>
<dbReference type="RefSeq" id="WP_153759721.1">
    <property type="nucleotide sequence ID" value="NZ_CP045851.1"/>
</dbReference>
<dbReference type="Pfam" id="PF24481">
    <property type="entry name" value="CT398_CC"/>
    <property type="match status" value="1"/>
</dbReference>
<dbReference type="Pfam" id="PF02591">
    <property type="entry name" value="Zn_ribbon_9"/>
    <property type="match status" value="1"/>
</dbReference>
<keyword evidence="5" id="KW-1185">Reference proteome</keyword>
<accession>A0A5Q2RJD1</accession>
<dbReference type="Gene3D" id="1.10.287.1490">
    <property type="match status" value="1"/>
</dbReference>
<dbReference type="EMBL" id="CP045851">
    <property type="protein sequence ID" value="QGG95614.1"/>
    <property type="molecule type" value="Genomic_DNA"/>
</dbReference>
<reference evidence="4 5" key="1">
    <citation type="submission" date="2019-11" db="EMBL/GenBank/DDBJ databases">
        <authorList>
            <person name="He Y."/>
        </authorList>
    </citation>
    <scope>NUCLEOTIDE SEQUENCE [LARGE SCALE GENOMIC DNA]</scope>
    <source>
        <strain evidence="4 5">SCSIO 58843</strain>
    </source>
</reference>
<evidence type="ECO:0000259" key="2">
    <source>
        <dbReference type="Pfam" id="PF02591"/>
    </source>
</evidence>
<feature type="domain" description="CT398-like coiled coil hairpin" evidence="3">
    <location>
        <begin position="10"/>
        <end position="189"/>
    </location>
</feature>
<evidence type="ECO:0000313" key="5">
    <source>
        <dbReference type="Proteomes" id="UP000334019"/>
    </source>
</evidence>
<dbReference type="KEGG" id="atq:GH723_11185"/>
<feature type="domain" description="C4-type zinc ribbon" evidence="2">
    <location>
        <begin position="201"/>
        <end position="235"/>
    </location>
</feature>
<dbReference type="AlphaFoldDB" id="A0A5Q2RJD1"/>
<keyword evidence="1" id="KW-0175">Coiled coil</keyword>
<sequence>MSVLDHLLDLQQHDTTADQLRHRRATLPERDALGALDERARDLQARRAGVEGTRHDLAREQARLEDEIASLEEKRTQVDRQLYGGSVTAPRELQALQDEIAALGRRQSDLEDELLEVLTALEPVDEDLGRLDAERTEIDGERTRLEADLASAEADVDAELSSVQAERDELASTIPAPQLEEYEQARRRLGGIAVARLVGTSCGGCHLTLSAVEIDRIKKLPADQPAICEECGRLLVH</sequence>
<gene>
    <name evidence="4" type="ORF">GH723_11185</name>
</gene>
<organism evidence="4 5">
    <name type="scientific">Actinomarinicola tropica</name>
    <dbReference type="NCBI Taxonomy" id="2789776"/>
    <lineage>
        <taxon>Bacteria</taxon>
        <taxon>Bacillati</taxon>
        <taxon>Actinomycetota</taxon>
        <taxon>Acidimicrobiia</taxon>
        <taxon>Acidimicrobiales</taxon>
        <taxon>Iamiaceae</taxon>
        <taxon>Actinomarinicola</taxon>
    </lineage>
</organism>
<evidence type="ECO:0000313" key="4">
    <source>
        <dbReference type="EMBL" id="QGG95614.1"/>
    </source>
</evidence>
<dbReference type="InterPro" id="IPR003743">
    <property type="entry name" value="Zf-RING_7"/>
</dbReference>
<protein>
    <submittedName>
        <fullName evidence="4">Uncharacterized protein</fullName>
    </submittedName>
</protein>
<name>A0A5Q2RJD1_9ACTN</name>
<dbReference type="PANTHER" id="PTHR39082">
    <property type="entry name" value="PHOSPHOLIPASE C-BETA-2-RELATED"/>
    <property type="match status" value="1"/>
</dbReference>
<dbReference type="InterPro" id="IPR056003">
    <property type="entry name" value="CT398_CC_hairpin"/>
</dbReference>
<evidence type="ECO:0000256" key="1">
    <source>
        <dbReference type="SAM" id="Coils"/>
    </source>
</evidence>
<evidence type="ECO:0000259" key="3">
    <source>
        <dbReference type="Pfam" id="PF24481"/>
    </source>
</evidence>
<proteinExistence type="predicted"/>
<dbReference type="PANTHER" id="PTHR39082:SF1">
    <property type="entry name" value="SCAVENGER RECEPTOR CLASS A MEMBER 3"/>
    <property type="match status" value="1"/>
</dbReference>
<dbReference type="Proteomes" id="UP000334019">
    <property type="component" value="Chromosome"/>
</dbReference>
<dbReference type="InterPro" id="IPR052376">
    <property type="entry name" value="Oxidative_Scav/Glycosyltrans"/>
</dbReference>